<dbReference type="PANTHER" id="PTHR30086:SF20">
    <property type="entry name" value="ARGININE EXPORTER PROTEIN ARGO-RELATED"/>
    <property type="match status" value="1"/>
</dbReference>
<dbReference type="GO" id="GO:0005886">
    <property type="term" value="C:plasma membrane"/>
    <property type="evidence" value="ECO:0007669"/>
    <property type="project" value="UniProtKB-SubCell"/>
</dbReference>
<keyword evidence="2" id="KW-1003">Cell membrane</keyword>
<reference evidence="7 9" key="1">
    <citation type="submission" date="2020-05" db="EMBL/GenBank/DDBJ databases">
        <title>Characterization of novel class B3 metallo-beta-lactamase from novel Pseudomonas species.</title>
        <authorList>
            <person name="Yamada K."/>
            <person name="Aoki K."/>
            <person name="Ishii Y."/>
        </authorList>
    </citation>
    <scope>NUCLEOTIDE SEQUENCE [LARGE SCALE GENOMIC DNA]</scope>
    <source>
        <strain evidence="7 9">TUM18999</strain>
        <strain evidence="8 10">TUM20286</strain>
    </source>
</reference>
<keyword evidence="4 6" id="KW-1133">Transmembrane helix</keyword>
<feature type="transmembrane region" description="Helical" evidence="6">
    <location>
        <begin position="119"/>
        <end position="143"/>
    </location>
</feature>
<feature type="transmembrane region" description="Helical" evidence="6">
    <location>
        <begin position="191"/>
        <end position="208"/>
    </location>
</feature>
<evidence type="ECO:0000256" key="1">
    <source>
        <dbReference type="ARBA" id="ARBA00004651"/>
    </source>
</evidence>
<evidence type="ECO:0000313" key="9">
    <source>
        <dbReference type="Proteomes" id="UP000509383"/>
    </source>
</evidence>
<proteinExistence type="predicted"/>
<feature type="transmembrane region" description="Helical" evidence="6">
    <location>
        <begin position="74"/>
        <end position="98"/>
    </location>
</feature>
<dbReference type="GO" id="GO:0015171">
    <property type="term" value="F:amino acid transmembrane transporter activity"/>
    <property type="evidence" value="ECO:0007669"/>
    <property type="project" value="TreeGrafter"/>
</dbReference>
<dbReference type="InterPro" id="IPR001123">
    <property type="entry name" value="LeuE-type"/>
</dbReference>
<name>A0A6J4E742_9PSED</name>
<dbReference type="AlphaFoldDB" id="A0A6J4E742"/>
<feature type="transmembrane region" description="Helical" evidence="6">
    <location>
        <begin position="12"/>
        <end position="35"/>
    </location>
</feature>
<keyword evidence="10" id="KW-1185">Reference proteome</keyword>
<keyword evidence="3 6" id="KW-0812">Transmembrane</keyword>
<dbReference type="Proteomes" id="UP001054892">
    <property type="component" value="Unassembled WGS sequence"/>
</dbReference>
<keyword evidence="5 6" id="KW-0472">Membrane</keyword>
<evidence type="ECO:0000313" key="7">
    <source>
        <dbReference type="EMBL" id="BCG25149.1"/>
    </source>
</evidence>
<organism evidence="7 9">
    <name type="scientific">Pseudomonas tohonis</name>
    <dbReference type="NCBI Taxonomy" id="2725477"/>
    <lineage>
        <taxon>Bacteria</taxon>
        <taxon>Pseudomonadati</taxon>
        <taxon>Pseudomonadota</taxon>
        <taxon>Gammaproteobacteria</taxon>
        <taxon>Pseudomonadales</taxon>
        <taxon>Pseudomonadaceae</taxon>
        <taxon>Pseudomonas</taxon>
    </lineage>
</organism>
<protein>
    <submittedName>
        <fullName evidence="7">Lysine transporter LysE</fullName>
    </submittedName>
</protein>
<evidence type="ECO:0000256" key="2">
    <source>
        <dbReference type="ARBA" id="ARBA00022475"/>
    </source>
</evidence>
<dbReference type="EMBL" id="AP023189">
    <property type="protein sequence ID" value="BCG25149.1"/>
    <property type="molecule type" value="Genomic_DNA"/>
</dbReference>
<evidence type="ECO:0000313" key="10">
    <source>
        <dbReference type="Proteomes" id="UP001054892"/>
    </source>
</evidence>
<dbReference type="PANTHER" id="PTHR30086">
    <property type="entry name" value="ARGININE EXPORTER PROTEIN ARGO"/>
    <property type="match status" value="1"/>
</dbReference>
<gene>
    <name evidence="7" type="ORF">TUM18999_33400</name>
    <name evidence="8" type="ORF">TUM20286_40430</name>
</gene>
<evidence type="ECO:0000256" key="6">
    <source>
        <dbReference type="SAM" id="Phobius"/>
    </source>
</evidence>
<evidence type="ECO:0000256" key="5">
    <source>
        <dbReference type="ARBA" id="ARBA00023136"/>
    </source>
</evidence>
<evidence type="ECO:0000256" key="4">
    <source>
        <dbReference type="ARBA" id="ARBA00022989"/>
    </source>
</evidence>
<accession>A0A6J4E742</accession>
<dbReference type="Pfam" id="PF01810">
    <property type="entry name" value="LysE"/>
    <property type="match status" value="1"/>
</dbReference>
<dbReference type="Proteomes" id="UP000509383">
    <property type="component" value="Chromosome"/>
</dbReference>
<evidence type="ECO:0000313" key="8">
    <source>
        <dbReference type="EMBL" id="GJN54291.1"/>
    </source>
</evidence>
<dbReference type="EMBL" id="BQKM01000010">
    <property type="protein sequence ID" value="GJN54291.1"/>
    <property type="molecule type" value="Genomic_DNA"/>
</dbReference>
<feature type="transmembrane region" description="Helical" evidence="6">
    <location>
        <begin position="155"/>
        <end position="179"/>
    </location>
</feature>
<feature type="transmembrane region" description="Helical" evidence="6">
    <location>
        <begin position="47"/>
        <end position="68"/>
    </location>
</feature>
<sequence>MTSPVARMDLTLFFKSALIGLSIAAPVGPVGLLCIQRSLDHGARIGFLSGLGAALADACFGALGAFGVQALIQAFVALATPLALVGSGFLAWMGLRLLRATPARRAAALVEPGNGWKALASVFALTLTNPMTILAFIAVFAGLGAGATPGTASALLMVAGVFCGSALWWLALALGVAAVRHHLDAGLLRRVDQAAGLFLLGFAAWQLARVLAA</sequence>
<evidence type="ECO:0000256" key="3">
    <source>
        <dbReference type="ARBA" id="ARBA00022692"/>
    </source>
</evidence>
<comment type="subcellular location">
    <subcellularLocation>
        <location evidence="1">Cell membrane</location>
        <topology evidence="1">Multi-pass membrane protein</topology>
    </subcellularLocation>
</comment>
<dbReference type="KEGG" id="ptw:TUM18999_33400"/>